<sequence length="95" mass="10385">MAKAGFNELMSAEWINDRFINVLDGVTQLIDRIVASIYADGYGPLETSLTGPDIEKLSAEAFQEILASQPTLGGQAELLHEAERLGIPRQLTRTP</sequence>
<dbReference type="EMBL" id="LAZR01001713">
    <property type="protein sequence ID" value="KKN40288.1"/>
    <property type="molecule type" value="Genomic_DNA"/>
</dbReference>
<accession>A0A0F9TFT3</accession>
<name>A0A0F9TFT3_9ZZZZ</name>
<gene>
    <name evidence="1" type="ORF">LCGC14_0734980</name>
</gene>
<proteinExistence type="predicted"/>
<reference evidence="1" key="1">
    <citation type="journal article" date="2015" name="Nature">
        <title>Complex archaea that bridge the gap between prokaryotes and eukaryotes.</title>
        <authorList>
            <person name="Spang A."/>
            <person name="Saw J.H."/>
            <person name="Jorgensen S.L."/>
            <person name="Zaremba-Niedzwiedzka K."/>
            <person name="Martijn J."/>
            <person name="Lind A.E."/>
            <person name="van Eijk R."/>
            <person name="Schleper C."/>
            <person name="Guy L."/>
            <person name="Ettema T.J."/>
        </authorList>
    </citation>
    <scope>NUCLEOTIDE SEQUENCE</scope>
</reference>
<protein>
    <submittedName>
        <fullName evidence="1">Uncharacterized protein</fullName>
    </submittedName>
</protein>
<organism evidence="1">
    <name type="scientific">marine sediment metagenome</name>
    <dbReference type="NCBI Taxonomy" id="412755"/>
    <lineage>
        <taxon>unclassified sequences</taxon>
        <taxon>metagenomes</taxon>
        <taxon>ecological metagenomes</taxon>
    </lineage>
</organism>
<evidence type="ECO:0000313" key="1">
    <source>
        <dbReference type="EMBL" id="KKN40288.1"/>
    </source>
</evidence>
<dbReference type="AlphaFoldDB" id="A0A0F9TFT3"/>
<comment type="caution">
    <text evidence="1">The sequence shown here is derived from an EMBL/GenBank/DDBJ whole genome shotgun (WGS) entry which is preliminary data.</text>
</comment>